<dbReference type="InterPro" id="IPR051415">
    <property type="entry name" value="LAAT-1"/>
</dbReference>
<feature type="region of interest" description="Disordered" evidence="7">
    <location>
        <begin position="109"/>
        <end position="131"/>
    </location>
</feature>
<dbReference type="FunFam" id="1.20.1280.290:FF:000012">
    <property type="entry name" value="Vacuolar membrane PQ loop repeat protein"/>
    <property type="match status" value="1"/>
</dbReference>
<dbReference type="SMART" id="SM00679">
    <property type="entry name" value="CTNS"/>
    <property type="match status" value="2"/>
</dbReference>
<evidence type="ECO:0000256" key="6">
    <source>
        <dbReference type="ARBA" id="ARBA00050768"/>
    </source>
</evidence>
<reference evidence="9 10" key="1">
    <citation type="submission" date="2016-07" db="EMBL/GenBank/DDBJ databases">
        <title>Pervasive Adenine N6-methylation of Active Genes in Fungi.</title>
        <authorList>
            <consortium name="DOE Joint Genome Institute"/>
            <person name="Mondo S.J."/>
            <person name="Dannebaum R.O."/>
            <person name="Kuo R.C."/>
            <person name="Labutti K."/>
            <person name="Haridas S."/>
            <person name="Kuo A."/>
            <person name="Salamov A."/>
            <person name="Ahrendt S.R."/>
            <person name="Lipzen A."/>
            <person name="Sullivan W."/>
            <person name="Andreopoulos W.B."/>
            <person name="Clum A."/>
            <person name="Lindquist E."/>
            <person name="Daum C."/>
            <person name="Ramamoorthy G.K."/>
            <person name="Gryganskyi A."/>
            <person name="Culley D."/>
            <person name="Magnuson J.K."/>
            <person name="James T.Y."/>
            <person name="O'Malley M.A."/>
            <person name="Stajich J.E."/>
            <person name="Spatafora J.W."/>
            <person name="Visel A."/>
            <person name="Grigoriev I.V."/>
        </authorList>
    </citation>
    <scope>NUCLEOTIDE SEQUENCE [LARGE SCALE GENOMIC DNA]</scope>
    <source>
        <strain evidence="9 10">NRRL 1336</strain>
    </source>
</reference>
<sequence>MDIQVMDSHEQWAELFGYASIACWIVVFTPQLYENYSRKNTDGVSIPFLLLWIFGDIFNLLGAVLENLMLTVLLLAFYYLFADCLLMGQVLYYRYIFGTRTRNLFGQSTCSSSSSSSNNNNNRNKSKINTNDETIVDTMDTTATANLASPLSPRQQVDSNDETSPLLTRTSSNDSGSDTVLSHSQSEHTRWIVRLFFILSVLLWLVLLLGSALYFFWPWTKDKVDLSQWHLLSQSLGWLSALLYCCSRIPQIMQNFRNESVEGLSLTMFVFSVVGNLTYCVSIFMKSMDRTYLLINFPWLLGSGGTLFFDFTIFFQFYTYQQHRKSNTLSQ</sequence>
<dbReference type="Pfam" id="PF04193">
    <property type="entry name" value="PQ-loop"/>
    <property type="match status" value="2"/>
</dbReference>
<dbReference type="AlphaFoldDB" id="A0A1X2IDZ2"/>
<feature type="transmembrane region" description="Helical" evidence="8">
    <location>
        <begin position="191"/>
        <end position="217"/>
    </location>
</feature>
<comment type="subcellular location">
    <subcellularLocation>
        <location evidence="1">Membrane</location>
        <topology evidence="1">Multi-pass membrane protein</topology>
    </subcellularLocation>
</comment>
<dbReference type="GO" id="GO:0015174">
    <property type="term" value="F:basic amino acid transmembrane transporter activity"/>
    <property type="evidence" value="ECO:0007669"/>
    <property type="project" value="UniProtKB-ARBA"/>
</dbReference>
<evidence type="ECO:0000256" key="5">
    <source>
        <dbReference type="ARBA" id="ARBA00038039"/>
    </source>
</evidence>
<organism evidence="9 10">
    <name type="scientific">Absidia repens</name>
    <dbReference type="NCBI Taxonomy" id="90262"/>
    <lineage>
        <taxon>Eukaryota</taxon>
        <taxon>Fungi</taxon>
        <taxon>Fungi incertae sedis</taxon>
        <taxon>Mucoromycota</taxon>
        <taxon>Mucoromycotina</taxon>
        <taxon>Mucoromycetes</taxon>
        <taxon>Mucorales</taxon>
        <taxon>Cunninghamellaceae</taxon>
        <taxon>Absidia</taxon>
    </lineage>
</organism>
<evidence type="ECO:0000256" key="2">
    <source>
        <dbReference type="ARBA" id="ARBA00022692"/>
    </source>
</evidence>
<dbReference type="Gene3D" id="1.20.1280.290">
    <property type="match status" value="2"/>
</dbReference>
<dbReference type="Proteomes" id="UP000193560">
    <property type="component" value="Unassembled WGS sequence"/>
</dbReference>
<evidence type="ECO:0000313" key="9">
    <source>
        <dbReference type="EMBL" id="ORZ14737.1"/>
    </source>
</evidence>
<dbReference type="OrthoDB" id="8048523at2759"/>
<comment type="catalytic activity">
    <reaction evidence="6">
        <text>L-histidine(out) + L-arginine(in) = L-histidine(in) + L-arginine(out)</text>
        <dbReference type="Rhea" id="RHEA:71063"/>
        <dbReference type="ChEBI" id="CHEBI:32682"/>
        <dbReference type="ChEBI" id="CHEBI:57595"/>
    </reaction>
</comment>
<feature type="compositionally biased region" description="Low complexity" evidence="7">
    <location>
        <begin position="111"/>
        <end position="131"/>
    </location>
</feature>
<accession>A0A1X2IDZ2</accession>
<dbReference type="GO" id="GO:0098852">
    <property type="term" value="C:lytic vacuole membrane"/>
    <property type="evidence" value="ECO:0007669"/>
    <property type="project" value="UniProtKB-ARBA"/>
</dbReference>
<comment type="similarity">
    <text evidence="5">Belongs to the laat-1 family.</text>
</comment>
<gene>
    <name evidence="9" type="ORF">BCR42DRAFT_417576</name>
</gene>
<evidence type="ECO:0000256" key="1">
    <source>
        <dbReference type="ARBA" id="ARBA00004141"/>
    </source>
</evidence>
<keyword evidence="10" id="KW-1185">Reference proteome</keyword>
<dbReference type="EMBL" id="MCGE01000014">
    <property type="protein sequence ID" value="ORZ14737.1"/>
    <property type="molecule type" value="Genomic_DNA"/>
</dbReference>
<feature type="transmembrane region" description="Helical" evidence="8">
    <location>
        <begin position="45"/>
        <end position="65"/>
    </location>
</feature>
<feature type="transmembrane region" description="Helical" evidence="8">
    <location>
        <begin position="71"/>
        <end position="93"/>
    </location>
</feature>
<keyword evidence="2 8" id="KW-0812">Transmembrane</keyword>
<evidence type="ECO:0000313" key="10">
    <source>
        <dbReference type="Proteomes" id="UP000193560"/>
    </source>
</evidence>
<protein>
    <submittedName>
        <fullName evidence="9">PQ loop repeat-domain-containing protein</fullName>
    </submittedName>
</protein>
<proteinExistence type="inferred from homology"/>
<feature type="transmembrane region" description="Helical" evidence="8">
    <location>
        <begin position="15"/>
        <end position="33"/>
    </location>
</feature>
<dbReference type="GO" id="GO:0034486">
    <property type="term" value="P:vacuolar transmembrane transport"/>
    <property type="evidence" value="ECO:0007669"/>
    <property type="project" value="UniProtKB-ARBA"/>
</dbReference>
<dbReference type="PANTHER" id="PTHR16201:SF44">
    <property type="entry name" value="SEVEN TRANSMEMBRANE PROTEIN 1"/>
    <property type="match status" value="1"/>
</dbReference>
<comment type="caution">
    <text evidence="9">The sequence shown here is derived from an EMBL/GenBank/DDBJ whole genome shotgun (WGS) entry which is preliminary data.</text>
</comment>
<dbReference type="PANTHER" id="PTHR16201">
    <property type="entry name" value="SEVEN TRANSMEMBRANE PROTEIN 1-RELATED"/>
    <property type="match status" value="1"/>
</dbReference>
<keyword evidence="3 8" id="KW-1133">Transmembrane helix</keyword>
<feature type="transmembrane region" description="Helical" evidence="8">
    <location>
        <begin position="266"/>
        <end position="285"/>
    </location>
</feature>
<dbReference type="FunFam" id="1.20.1280.290:FF:000009">
    <property type="entry name" value="PQ loop repeat family protein"/>
    <property type="match status" value="1"/>
</dbReference>
<feature type="transmembrane region" description="Helical" evidence="8">
    <location>
        <begin position="297"/>
        <end position="318"/>
    </location>
</feature>
<evidence type="ECO:0000256" key="8">
    <source>
        <dbReference type="SAM" id="Phobius"/>
    </source>
</evidence>
<evidence type="ECO:0000256" key="7">
    <source>
        <dbReference type="SAM" id="MobiDB-lite"/>
    </source>
</evidence>
<name>A0A1X2IDZ2_9FUNG</name>
<feature type="region of interest" description="Disordered" evidence="7">
    <location>
        <begin position="151"/>
        <end position="181"/>
    </location>
</feature>
<dbReference type="InterPro" id="IPR006603">
    <property type="entry name" value="PQ-loop_rpt"/>
</dbReference>
<evidence type="ECO:0000256" key="4">
    <source>
        <dbReference type="ARBA" id="ARBA00023136"/>
    </source>
</evidence>
<evidence type="ECO:0000256" key="3">
    <source>
        <dbReference type="ARBA" id="ARBA00022989"/>
    </source>
</evidence>
<keyword evidence="4 8" id="KW-0472">Membrane</keyword>